<dbReference type="OrthoDB" id="9802881at2"/>
<dbReference type="InterPro" id="IPR008441">
    <property type="entry name" value="AfumC-like_glycosyl_Trfase"/>
</dbReference>
<dbReference type="RefSeq" id="WP_141380291.1">
    <property type="nucleotide sequence ID" value="NZ_BJNA01000019.1"/>
</dbReference>
<dbReference type="SUPFAM" id="SSF53448">
    <property type="entry name" value="Nucleotide-diphospho-sugar transferases"/>
    <property type="match status" value="1"/>
</dbReference>
<sequence length="320" mass="36598">MPERTNEVTPERVLAGVQAQLKRSSSFADTIDPVAALKTYGRLLDLVRPRLASFRVAAGLPARPRAFASTHAEIATRTYRHRTAPSDRVFTYWDKPLETAPPLVQACIAQMRTVYPALRVLDRTSVRDVVEIPVRIAELLEVDRPAHFSDYIRTKILEERGGIWADATAWIGRNLDDDLEREYLRAGTIFPRWTRRSIANWFIASYPHTPLLSLQRMTLDAWWEENDDLPHYFLYHRIFEVLQRLVPEVRGQWDAAPTLSAAGAHRLQLEMMQPWRPDTLTTIAQSAPLQKLSYKYDEVPAGSVLEHLTRDYATDAAEPA</sequence>
<dbReference type="Gene3D" id="3.90.550.20">
    <property type="match status" value="1"/>
</dbReference>
<dbReference type="Proteomes" id="UP000319804">
    <property type="component" value="Unassembled WGS sequence"/>
</dbReference>
<evidence type="ECO:0000313" key="2">
    <source>
        <dbReference type="Proteomes" id="UP000319804"/>
    </source>
</evidence>
<organism evidence="1 2">
    <name type="scientific">Microbacterium lacticum</name>
    <dbReference type="NCBI Taxonomy" id="33885"/>
    <lineage>
        <taxon>Bacteria</taxon>
        <taxon>Bacillati</taxon>
        <taxon>Actinomycetota</taxon>
        <taxon>Actinomycetes</taxon>
        <taxon>Micrococcales</taxon>
        <taxon>Microbacteriaceae</taxon>
        <taxon>Microbacterium</taxon>
    </lineage>
</organism>
<name>A0A4Y3ULJ5_9MICO</name>
<dbReference type="EMBL" id="VFPS01000002">
    <property type="protein sequence ID" value="TQM98508.1"/>
    <property type="molecule type" value="Genomic_DNA"/>
</dbReference>
<proteinExistence type="predicted"/>
<dbReference type="AlphaFoldDB" id="A0A4Y3ULJ5"/>
<dbReference type="GO" id="GO:0016757">
    <property type="term" value="F:glycosyltransferase activity"/>
    <property type="evidence" value="ECO:0007669"/>
    <property type="project" value="InterPro"/>
</dbReference>
<comment type="caution">
    <text evidence="1">The sequence shown here is derived from an EMBL/GenBank/DDBJ whole genome shotgun (WGS) entry which is preliminary data.</text>
</comment>
<evidence type="ECO:0000313" key="1">
    <source>
        <dbReference type="EMBL" id="TQM98508.1"/>
    </source>
</evidence>
<dbReference type="Pfam" id="PF05704">
    <property type="entry name" value="Caps_synth"/>
    <property type="match status" value="1"/>
</dbReference>
<gene>
    <name evidence="1" type="ORF">FHX68_1196</name>
</gene>
<accession>A0A4Y3ULJ5</accession>
<keyword evidence="2" id="KW-1185">Reference proteome</keyword>
<protein>
    <submittedName>
        <fullName evidence="1">Capsular polysaccharide synthesis protein</fullName>
    </submittedName>
</protein>
<dbReference type="InterPro" id="IPR029044">
    <property type="entry name" value="Nucleotide-diphossugar_trans"/>
</dbReference>
<reference evidence="1 2" key="1">
    <citation type="submission" date="2019-06" db="EMBL/GenBank/DDBJ databases">
        <title>Sequencing the genomes of 1000 actinobacteria strains.</title>
        <authorList>
            <person name="Klenk H.-P."/>
        </authorList>
    </citation>
    <scope>NUCLEOTIDE SEQUENCE [LARGE SCALE GENOMIC DNA]</scope>
    <source>
        <strain evidence="1 2">DSM 20427</strain>
    </source>
</reference>